<dbReference type="SUPFAM" id="SSF56524">
    <property type="entry name" value="Oxidoreductase molybdopterin-binding domain"/>
    <property type="match status" value="1"/>
</dbReference>
<evidence type="ECO:0000313" key="4">
    <source>
        <dbReference type="Proteomes" id="UP000636918"/>
    </source>
</evidence>
<evidence type="ECO:0000256" key="1">
    <source>
        <dbReference type="SAM" id="MobiDB-lite"/>
    </source>
</evidence>
<dbReference type="PANTHER" id="PTHR43032:SF4">
    <property type="entry name" value="OXIDOREDUCTASE MOLYBDOPTERIN-BINDING DOMAIN-CONTAINING PROTEIN"/>
    <property type="match status" value="1"/>
</dbReference>
<organism evidence="3 4">
    <name type="scientific">Nocardioides baculatus</name>
    <dbReference type="NCBI Taxonomy" id="2801337"/>
    <lineage>
        <taxon>Bacteria</taxon>
        <taxon>Bacillati</taxon>
        <taxon>Actinomycetota</taxon>
        <taxon>Actinomycetes</taxon>
        <taxon>Propionibacteriales</taxon>
        <taxon>Nocardioidaceae</taxon>
        <taxon>Nocardioides</taxon>
    </lineage>
</organism>
<dbReference type="InterPro" id="IPR000572">
    <property type="entry name" value="OxRdtase_Mopterin-bd_dom"/>
</dbReference>
<dbReference type="Pfam" id="PF00174">
    <property type="entry name" value="Oxidored_molyb"/>
    <property type="match status" value="1"/>
</dbReference>
<reference evidence="3 4" key="1">
    <citation type="submission" date="2021-01" db="EMBL/GenBank/DDBJ databases">
        <title>Genome seq and assembly of Nocardiodes sp. G10.</title>
        <authorList>
            <person name="Chhetri G."/>
        </authorList>
    </citation>
    <scope>NUCLEOTIDE SEQUENCE [LARGE SCALE GENOMIC DNA]</scope>
    <source>
        <strain evidence="3 4">G10</strain>
    </source>
</reference>
<comment type="caution">
    <text evidence="3">The sequence shown here is derived from an EMBL/GenBank/DDBJ whole genome shotgun (WGS) entry which is preliminary data.</text>
</comment>
<proteinExistence type="predicted"/>
<dbReference type="PANTHER" id="PTHR43032">
    <property type="entry name" value="PROTEIN-METHIONINE-SULFOXIDE REDUCTASE"/>
    <property type="match status" value="1"/>
</dbReference>
<dbReference type="InterPro" id="IPR036374">
    <property type="entry name" value="OxRdtase_Mopterin-bd_sf"/>
</dbReference>
<gene>
    <name evidence="3" type="ORF">JI751_18945</name>
</gene>
<feature type="domain" description="Oxidoreductase molybdopterin-binding" evidence="2">
    <location>
        <begin position="37"/>
        <end position="182"/>
    </location>
</feature>
<dbReference type="Proteomes" id="UP000636918">
    <property type="component" value="Unassembled WGS sequence"/>
</dbReference>
<name>A0ABS1LDC6_9ACTN</name>
<accession>A0ABS1LDC6</accession>
<feature type="region of interest" description="Disordered" evidence="1">
    <location>
        <begin position="1"/>
        <end position="30"/>
    </location>
</feature>
<dbReference type="Gene3D" id="3.90.420.10">
    <property type="entry name" value="Oxidoreductase, molybdopterin-binding domain"/>
    <property type="match status" value="1"/>
</dbReference>
<feature type="compositionally biased region" description="Basic residues" evidence="1">
    <location>
        <begin position="1"/>
        <end position="11"/>
    </location>
</feature>
<sequence length="203" mass="22708">MPVTRGFRRRRPDGPEGRLPPGQYDTGAGWPVLTAEATPRIARESWTIGVDGLVERPTTWTWDEVQQLPRSSYSGDIHCVTTWSKFDVVFTGVSVDDLLAVAGPQADAAFVMAHSSTGYTTNLPLADITGGKAWVVWEFDGKPLTAEHGGPVRLLVPHLYFWKSAKWISRLELTATDRPGFWEQNGYHDRGDPWLEQRYQGDP</sequence>
<evidence type="ECO:0000313" key="3">
    <source>
        <dbReference type="EMBL" id="MBL0749703.1"/>
    </source>
</evidence>
<evidence type="ECO:0000259" key="2">
    <source>
        <dbReference type="Pfam" id="PF00174"/>
    </source>
</evidence>
<protein>
    <submittedName>
        <fullName evidence="3">Sulfite oxidase-like oxidoreductase</fullName>
    </submittedName>
</protein>
<dbReference type="RefSeq" id="WP_201940155.1">
    <property type="nucleotide sequence ID" value="NZ_JAERSG010000007.1"/>
</dbReference>
<keyword evidence="4" id="KW-1185">Reference proteome</keyword>
<dbReference type="CDD" id="cd02109">
    <property type="entry name" value="arch_bact_SO_family_Moco"/>
    <property type="match status" value="1"/>
</dbReference>
<dbReference type="EMBL" id="JAERSG010000007">
    <property type="protein sequence ID" value="MBL0749703.1"/>
    <property type="molecule type" value="Genomic_DNA"/>
</dbReference>